<evidence type="ECO:0000313" key="6">
    <source>
        <dbReference type="EMBL" id="VDO91154.1"/>
    </source>
</evidence>
<comment type="similarity">
    <text evidence="2">Belongs to the nematode receptor-like protein srb family.</text>
</comment>
<evidence type="ECO:0000256" key="3">
    <source>
        <dbReference type="ARBA" id="ARBA00022692"/>
    </source>
</evidence>
<evidence type="ECO:0000313" key="8">
    <source>
        <dbReference type="WBParaSite" id="HPBE_0001216601-mRNA-1"/>
    </source>
</evidence>
<gene>
    <name evidence="6" type="ORF">HPBE_LOCUS12167</name>
</gene>
<dbReference type="GO" id="GO:0004888">
    <property type="term" value="F:transmembrane signaling receptor activity"/>
    <property type="evidence" value="ECO:0007669"/>
    <property type="project" value="InterPro"/>
</dbReference>
<evidence type="ECO:0000256" key="1">
    <source>
        <dbReference type="ARBA" id="ARBA00004141"/>
    </source>
</evidence>
<keyword evidence="7" id="KW-1185">Reference proteome</keyword>
<comment type="subcellular location">
    <subcellularLocation>
        <location evidence="1">Membrane</location>
        <topology evidence="1">Multi-pass membrane protein</topology>
    </subcellularLocation>
</comment>
<dbReference type="GO" id="GO:0016020">
    <property type="term" value="C:membrane"/>
    <property type="evidence" value="ECO:0007669"/>
    <property type="project" value="UniProtKB-SubCell"/>
</dbReference>
<keyword evidence="3" id="KW-0812">Transmembrane</keyword>
<dbReference type="Proteomes" id="UP000050761">
    <property type="component" value="Unassembled WGS sequence"/>
</dbReference>
<evidence type="ECO:0000313" key="7">
    <source>
        <dbReference type="Proteomes" id="UP000050761"/>
    </source>
</evidence>
<dbReference type="WBParaSite" id="HPBE_0001216601-mRNA-1">
    <property type="protein sequence ID" value="HPBE_0001216601-mRNA-1"/>
    <property type="gene ID" value="HPBE_0001216601"/>
</dbReference>
<accession>A0A3P8A3U3</accession>
<name>A0A3P8A3U3_HELPZ</name>
<proteinExistence type="inferred from homology"/>
<dbReference type="Pfam" id="PF10292">
    <property type="entry name" value="7TM_GPCR_Srab"/>
    <property type="match status" value="1"/>
</dbReference>
<reference evidence="8" key="2">
    <citation type="submission" date="2019-09" db="UniProtKB">
        <authorList>
            <consortium name="WormBaseParasite"/>
        </authorList>
    </citation>
    <scope>IDENTIFICATION</scope>
</reference>
<dbReference type="EMBL" id="UZAH01027382">
    <property type="protein sequence ID" value="VDO91154.1"/>
    <property type="molecule type" value="Genomic_DNA"/>
</dbReference>
<evidence type="ECO:0000256" key="2">
    <source>
        <dbReference type="ARBA" id="ARBA00006860"/>
    </source>
</evidence>
<keyword evidence="4" id="KW-1133">Transmembrane helix</keyword>
<organism evidence="6">
    <name type="scientific">Heligmosomoides polygyrus</name>
    <name type="common">Parasitic roundworm</name>
    <dbReference type="NCBI Taxonomy" id="6339"/>
    <lineage>
        <taxon>Eukaryota</taxon>
        <taxon>Metazoa</taxon>
        <taxon>Ecdysozoa</taxon>
        <taxon>Nematoda</taxon>
        <taxon>Chromadorea</taxon>
        <taxon>Rhabditida</taxon>
        <taxon>Rhabditina</taxon>
        <taxon>Rhabditomorpha</taxon>
        <taxon>Strongyloidea</taxon>
        <taxon>Heligmosomidae</taxon>
        <taxon>Heligmosomoides</taxon>
    </lineage>
</organism>
<protein>
    <submittedName>
        <fullName evidence="8">Serpentine receptor class gamma</fullName>
    </submittedName>
</protein>
<keyword evidence="5" id="KW-0472">Membrane</keyword>
<dbReference type="AlphaFoldDB" id="A0A3P8A3U3"/>
<dbReference type="OrthoDB" id="5792629at2759"/>
<dbReference type="PANTHER" id="PTHR31216">
    <property type="entry name" value="SERPENTINE RECEPTOR CLASS BETA-1-RELATED-RELATED"/>
    <property type="match status" value="1"/>
</dbReference>
<dbReference type="PANTHER" id="PTHR31216:SF11">
    <property type="entry name" value="SERPENTINE RECEPTOR CLASS BETA-16-RELATED"/>
    <property type="match status" value="1"/>
</dbReference>
<dbReference type="InterPro" id="IPR002184">
    <property type="entry name" value="7TM_GPCR_serpentine_rcpt_Srb"/>
</dbReference>
<evidence type="ECO:0000256" key="4">
    <source>
        <dbReference type="ARBA" id="ARBA00022989"/>
    </source>
</evidence>
<dbReference type="GO" id="GO:0007606">
    <property type="term" value="P:sensory perception of chemical stimulus"/>
    <property type="evidence" value="ECO:0007669"/>
    <property type="project" value="InterPro"/>
</dbReference>
<evidence type="ECO:0000256" key="5">
    <source>
        <dbReference type="ARBA" id="ARBA00023136"/>
    </source>
</evidence>
<sequence>MLFQRGQHFSALFQNQFMAVALANYTDPDNVPKEICEKLANTLRDPFYRGAQLVNLFESLAAVVLITVVIAGYGRKLVTHPNIKVLLGILYLACFLHAVVYSVSKIYQLRLSFFAIDPCHMFLPRWFYILTHTLIVFANCCMQNVQIVLIVERCVATVSVDTYETHSRALGAALATTLLVGTCAEVAAGYQTIVSKMLTTNSMLATNTMTNTLTVTFIVIFVLKTLTSRYQTSENVSTSALLFVISTIELVTFATYASLMTYIRLTANDDPLLDAYKEAAYMVPLCTFLIPLGTIIYIELSKRKRRNDINFMLMMKSQGHEGWQNYASLLMHQWKLSK</sequence>
<dbReference type="InterPro" id="IPR019408">
    <property type="entry name" value="7TM_GPCR_serpentine_rcpt_Srab"/>
</dbReference>
<reference evidence="6 7" key="1">
    <citation type="submission" date="2018-11" db="EMBL/GenBank/DDBJ databases">
        <authorList>
            <consortium name="Pathogen Informatics"/>
        </authorList>
    </citation>
    <scope>NUCLEOTIDE SEQUENCE [LARGE SCALE GENOMIC DNA]</scope>
</reference>